<comment type="caution">
    <text evidence="3">The sequence shown here is derived from an EMBL/GenBank/DDBJ whole genome shotgun (WGS) entry which is preliminary data.</text>
</comment>
<dbReference type="GO" id="GO:0004672">
    <property type="term" value="F:protein kinase activity"/>
    <property type="evidence" value="ECO:0007669"/>
    <property type="project" value="InterPro"/>
</dbReference>
<dbReference type="PANTHER" id="PTHR12736">
    <property type="entry name" value="LANC-LIKE PROTEIN"/>
    <property type="match status" value="1"/>
</dbReference>
<dbReference type="InterPro" id="IPR012341">
    <property type="entry name" value="6hp_glycosidase-like_sf"/>
</dbReference>
<dbReference type="EMBL" id="SMKP01000286">
    <property type="protein sequence ID" value="TDD05859.1"/>
    <property type="molecule type" value="Genomic_DNA"/>
</dbReference>
<dbReference type="GO" id="GO:0046872">
    <property type="term" value="F:metal ion binding"/>
    <property type="evidence" value="ECO:0007669"/>
    <property type="project" value="UniProtKB-KW"/>
</dbReference>
<dbReference type="InterPro" id="IPR011009">
    <property type="entry name" value="Kinase-like_dom_sf"/>
</dbReference>
<reference evidence="3 4" key="1">
    <citation type="submission" date="2019-03" db="EMBL/GenBank/DDBJ databases">
        <title>Draft genome sequences of novel Actinobacteria.</title>
        <authorList>
            <person name="Sahin N."/>
            <person name="Ay H."/>
            <person name="Saygin H."/>
        </authorList>
    </citation>
    <scope>NUCLEOTIDE SEQUENCE [LARGE SCALE GENOMIC DNA]</scope>
    <source>
        <strain evidence="3 4">KC712</strain>
    </source>
</reference>
<dbReference type="InterPro" id="IPR000719">
    <property type="entry name" value="Prot_kinase_dom"/>
</dbReference>
<dbReference type="GO" id="GO:0031179">
    <property type="term" value="P:peptide modification"/>
    <property type="evidence" value="ECO:0007669"/>
    <property type="project" value="InterPro"/>
</dbReference>
<dbReference type="InterPro" id="IPR007822">
    <property type="entry name" value="LANC-like"/>
</dbReference>
<dbReference type="Proteomes" id="UP000294543">
    <property type="component" value="Unassembled WGS sequence"/>
</dbReference>
<evidence type="ECO:0000313" key="3">
    <source>
        <dbReference type="EMBL" id="TDD05859.1"/>
    </source>
</evidence>
<feature type="binding site" evidence="1">
    <location>
        <position position="737"/>
    </location>
    <ligand>
        <name>Zn(2+)</name>
        <dbReference type="ChEBI" id="CHEBI:29105"/>
    </ligand>
</feature>
<dbReference type="PRINTS" id="PR01950">
    <property type="entry name" value="LANCSUPER"/>
</dbReference>
<gene>
    <name evidence="3" type="ORF">E1294_49285</name>
</gene>
<dbReference type="GO" id="GO:0005975">
    <property type="term" value="P:carbohydrate metabolic process"/>
    <property type="evidence" value="ECO:0007669"/>
    <property type="project" value="InterPro"/>
</dbReference>
<sequence>MGGGSTASRTWRTVDELADVVVPPACALPAGGARRRHRGAGTVAVRVASVAGQRHRRHIVDAVASVVDRGARDRMTMTSAQAKLVLPTDVVITPVDQVPRETRARFEHADGDYCVTRPHSRTTTCVVSGPTAELLERFRTPTSIVDAVVEFAVASQRDAHDVLQESFPVLSALAADGLLTLEGDVAAEAVRPLWASGDRVADITIVRCVRVLDDTEVYLGRTERGEFVAVKRPGRSPGPSALTALRHEARVLSRLAGRAGPALRQVEDDGDGEPALVLGWVSGVDLETAGADLRGPERRAELLNLAAGVLDCYAGLHACGVLHGDVHPRNVLVGPDNEVTVLDFGAACLPDVGGAPVRGGIDTYQAPEIARARQQTGFLPEPSAASEQYSLGALVYLLITGGATHLFSLQPGEMLRQVMADAPLPFEHYGLSSPAVERCLLRALAKEPHERHPSVHEFADSFRHAAAADLRAAPRALRLGLDQAAEGLDQALTDLSPTGNRQRNGLPAPTASIGHGAAGLAYALLHVAHALDRPDVLATADMWSTRAFLSETDANAFRDDSRGIGPSLFGNGSLFHHAGGVHLVHALVAHARGDSQTCRTAVDSFLRCAQPDDALDVAFGRAGLLMGCTTLVSLLGPEQELIARGTAIGDGLWAALTDHPTLKTGDGITLLGASHGWAGMLTALLRWSTATSTPPPEGLANRLQELAEFARPLGRGLVWPRKSDGSGDDAILSASWCNGSAGYVALWTAAEQVFAGDQAQADALSYGDLARAAAWHAYEASGSAPAGVCCGLAGRGLALMALHRHTGEPAWLARARLLSARAASESALGRGTAPSAERRVDVVESSGNPGLLHGPIGPALLTAQLVAPDNAVLSIAGAW</sequence>
<dbReference type="PROSITE" id="PS50011">
    <property type="entry name" value="PROTEIN_KINASE_DOM"/>
    <property type="match status" value="1"/>
</dbReference>
<dbReference type="OrthoDB" id="9795390at2"/>
<evidence type="ECO:0000256" key="1">
    <source>
        <dbReference type="PIRSR" id="PIRSR607822-1"/>
    </source>
</evidence>
<proteinExistence type="predicted"/>
<keyword evidence="1" id="KW-0862">Zinc</keyword>
<feature type="domain" description="Protein kinase" evidence="2">
    <location>
        <begin position="203"/>
        <end position="463"/>
    </location>
</feature>
<feature type="binding site" evidence="1">
    <location>
        <position position="789"/>
    </location>
    <ligand>
        <name>Zn(2+)</name>
        <dbReference type="ChEBI" id="CHEBI:29105"/>
    </ligand>
</feature>
<dbReference type="GO" id="GO:0005524">
    <property type="term" value="F:ATP binding"/>
    <property type="evidence" value="ECO:0007669"/>
    <property type="project" value="InterPro"/>
</dbReference>
<dbReference type="Gene3D" id="1.50.10.10">
    <property type="match status" value="1"/>
</dbReference>
<keyword evidence="4" id="KW-1185">Reference proteome</keyword>
<dbReference type="PANTHER" id="PTHR12736:SF7">
    <property type="entry name" value="LANC-LIKE PROTEIN 3"/>
    <property type="match status" value="1"/>
</dbReference>
<dbReference type="Gene3D" id="1.10.510.10">
    <property type="entry name" value="Transferase(Phosphotransferase) domain 1"/>
    <property type="match status" value="1"/>
</dbReference>
<dbReference type="GO" id="GO:0005886">
    <property type="term" value="C:plasma membrane"/>
    <property type="evidence" value="ECO:0007669"/>
    <property type="project" value="TreeGrafter"/>
</dbReference>
<keyword evidence="1" id="KW-0479">Metal-binding</keyword>
<dbReference type="SMART" id="SM01260">
    <property type="entry name" value="LANC_like"/>
    <property type="match status" value="1"/>
</dbReference>
<accession>A0A4R4VJG1</accession>
<evidence type="ECO:0000313" key="4">
    <source>
        <dbReference type="Proteomes" id="UP000294543"/>
    </source>
</evidence>
<dbReference type="SUPFAM" id="SSF56112">
    <property type="entry name" value="Protein kinase-like (PK-like)"/>
    <property type="match status" value="1"/>
</dbReference>
<dbReference type="Pfam" id="PF00069">
    <property type="entry name" value="Pkinase"/>
    <property type="match status" value="1"/>
</dbReference>
<evidence type="ECO:0000259" key="2">
    <source>
        <dbReference type="PROSITE" id="PS50011"/>
    </source>
</evidence>
<protein>
    <recommendedName>
        <fullName evidence="2">Protein kinase domain-containing protein</fullName>
    </recommendedName>
</protein>
<dbReference type="Pfam" id="PF05147">
    <property type="entry name" value="LANC_like"/>
    <property type="match status" value="1"/>
</dbReference>
<dbReference type="SUPFAM" id="SSF158745">
    <property type="entry name" value="LanC-like"/>
    <property type="match status" value="1"/>
</dbReference>
<name>A0A4R4VJG1_9ACTN</name>
<organism evidence="3 4">
    <name type="scientific">Nonomuraea diastatica</name>
    <dbReference type="NCBI Taxonomy" id="1848329"/>
    <lineage>
        <taxon>Bacteria</taxon>
        <taxon>Bacillati</taxon>
        <taxon>Actinomycetota</taxon>
        <taxon>Actinomycetes</taxon>
        <taxon>Streptosporangiales</taxon>
        <taxon>Streptosporangiaceae</taxon>
        <taxon>Nonomuraea</taxon>
    </lineage>
</organism>
<dbReference type="AlphaFoldDB" id="A0A4R4VJG1"/>